<proteinExistence type="predicted"/>
<keyword evidence="1" id="KW-1133">Transmembrane helix</keyword>
<dbReference type="Proteomes" id="UP000276603">
    <property type="component" value="Unassembled WGS sequence"/>
</dbReference>
<comment type="caution">
    <text evidence="2">The sequence shown here is derived from an EMBL/GenBank/DDBJ whole genome shotgun (WGS) entry which is preliminary data.</text>
</comment>
<reference evidence="2 3" key="1">
    <citation type="submission" date="2018-10" db="EMBL/GenBank/DDBJ databases">
        <title>Ulvibacterium marinum gen. nov., sp. nov., a novel marine bacterium of the family Flavobacteriaceae, isolated from a culture of the green alga Ulva prolifera.</title>
        <authorList>
            <person name="Zhang Z."/>
        </authorList>
    </citation>
    <scope>NUCLEOTIDE SEQUENCE [LARGE SCALE GENOMIC DNA]</scope>
    <source>
        <strain evidence="2 3">CCMM003</strain>
    </source>
</reference>
<evidence type="ECO:0000313" key="2">
    <source>
        <dbReference type="EMBL" id="RKN77828.1"/>
    </source>
</evidence>
<protein>
    <submittedName>
        <fullName evidence="2">General secretion pathway protein</fullName>
    </submittedName>
</protein>
<name>A0A3B0C086_9FLAO</name>
<evidence type="ECO:0000313" key="3">
    <source>
        <dbReference type="Proteomes" id="UP000276603"/>
    </source>
</evidence>
<keyword evidence="3" id="KW-1185">Reference proteome</keyword>
<dbReference type="EMBL" id="RBCJ01000005">
    <property type="protein sequence ID" value="RKN77828.1"/>
    <property type="molecule type" value="Genomic_DNA"/>
</dbReference>
<gene>
    <name evidence="2" type="ORF">D7Z94_21545</name>
</gene>
<accession>A0A3B0C086</accession>
<organism evidence="2 3">
    <name type="scientific">Ulvibacterium marinum</name>
    <dbReference type="NCBI Taxonomy" id="2419782"/>
    <lineage>
        <taxon>Bacteria</taxon>
        <taxon>Pseudomonadati</taxon>
        <taxon>Bacteroidota</taxon>
        <taxon>Flavobacteriia</taxon>
        <taxon>Flavobacteriales</taxon>
        <taxon>Flavobacteriaceae</taxon>
        <taxon>Ulvibacterium</taxon>
    </lineage>
</organism>
<keyword evidence="1" id="KW-0472">Membrane</keyword>
<feature type="transmembrane region" description="Helical" evidence="1">
    <location>
        <begin position="135"/>
        <end position="153"/>
    </location>
</feature>
<evidence type="ECO:0000256" key="1">
    <source>
        <dbReference type="SAM" id="Phobius"/>
    </source>
</evidence>
<keyword evidence="1" id="KW-0812">Transmembrane</keyword>
<sequence>MMVLLKILALAVCGTIAYQDLKDRMVIWVAFPMMALILTGIHLASSGWELVLWFSVTNLLLVSGILLLLFLYTEFVSKKKFLNTSLGLGDILFFYAFSLGFPTLTFVILFVGSLLFSLFLFLLLKSVQNMETVPLAGFMSLFLIGTMTLSFFIKTPNLYQL</sequence>
<feature type="transmembrane region" description="Helical" evidence="1">
    <location>
        <begin position="92"/>
        <end position="123"/>
    </location>
</feature>
<feature type="transmembrane region" description="Helical" evidence="1">
    <location>
        <begin position="27"/>
        <end position="44"/>
    </location>
</feature>
<dbReference type="AlphaFoldDB" id="A0A3B0C086"/>
<feature type="transmembrane region" description="Helical" evidence="1">
    <location>
        <begin position="51"/>
        <end position="72"/>
    </location>
</feature>